<dbReference type="AlphaFoldDB" id="A0A8J5L8G6"/>
<comment type="caution">
    <text evidence="1">The sequence shown here is derived from an EMBL/GenBank/DDBJ whole genome shotgun (WGS) entry which is preliminary data.</text>
</comment>
<reference evidence="1 2" key="1">
    <citation type="submission" date="2020-08" db="EMBL/GenBank/DDBJ databases">
        <title>Plant Genome Project.</title>
        <authorList>
            <person name="Zhang R.-G."/>
        </authorList>
    </citation>
    <scope>NUCLEOTIDE SEQUENCE [LARGE SCALE GENOMIC DNA]</scope>
    <source>
        <tissue evidence="1">Rhizome</tissue>
    </source>
</reference>
<organism evidence="1 2">
    <name type="scientific">Zingiber officinale</name>
    <name type="common">Ginger</name>
    <name type="synonym">Amomum zingiber</name>
    <dbReference type="NCBI Taxonomy" id="94328"/>
    <lineage>
        <taxon>Eukaryota</taxon>
        <taxon>Viridiplantae</taxon>
        <taxon>Streptophyta</taxon>
        <taxon>Embryophyta</taxon>
        <taxon>Tracheophyta</taxon>
        <taxon>Spermatophyta</taxon>
        <taxon>Magnoliopsida</taxon>
        <taxon>Liliopsida</taxon>
        <taxon>Zingiberales</taxon>
        <taxon>Zingiberaceae</taxon>
        <taxon>Zingiber</taxon>
    </lineage>
</organism>
<dbReference type="Proteomes" id="UP000734854">
    <property type="component" value="Unassembled WGS sequence"/>
</dbReference>
<protein>
    <submittedName>
        <fullName evidence="1">Uncharacterized protein</fullName>
    </submittedName>
</protein>
<accession>A0A8J5L8G6</accession>
<gene>
    <name evidence="1" type="ORF">ZIOFF_034496</name>
</gene>
<evidence type="ECO:0000313" key="1">
    <source>
        <dbReference type="EMBL" id="KAG6509105.1"/>
    </source>
</evidence>
<dbReference type="EMBL" id="JACMSC010000009">
    <property type="protein sequence ID" value="KAG6509105.1"/>
    <property type="molecule type" value="Genomic_DNA"/>
</dbReference>
<evidence type="ECO:0000313" key="2">
    <source>
        <dbReference type="Proteomes" id="UP000734854"/>
    </source>
</evidence>
<keyword evidence="2" id="KW-1185">Reference proteome</keyword>
<proteinExistence type="predicted"/>
<name>A0A8J5L8G6_ZINOF</name>
<sequence>MIVATRSLRLFLNYRRRNLRFPPSLLLSSRAEGFDLSYSVFCEKVWPSLAGEVPDLLVRQPRMDLACGVRMSSTAHDCGIGLGYWKFAYRDEHESPMEESEVEHVYDSKSISPLVEEKDACQLDELRELLQKVSKELQAARLSSAMFEEKALKVSEIAIALKDEAEPTQDDVNSALSIIQDIITGEDIAKEAVREATTALSMAEARHQLALGSIDSHLEQRISTGLSGNSNNKQAHLSAEEEIRSCKEILESCNESLNTYSNKESGTAERSRQVT</sequence>